<dbReference type="GO" id="GO:0006536">
    <property type="term" value="P:glutamate metabolic process"/>
    <property type="evidence" value="ECO:0007669"/>
    <property type="project" value="TreeGrafter"/>
</dbReference>
<dbReference type="EMBL" id="PDOF01000002">
    <property type="protein sequence ID" value="PYZ96994.1"/>
    <property type="molecule type" value="Genomic_DNA"/>
</dbReference>
<evidence type="ECO:0000313" key="5">
    <source>
        <dbReference type="Proteomes" id="UP000248066"/>
    </source>
</evidence>
<dbReference type="Gene3D" id="3.30.2040.10">
    <property type="entry name" value="PSTPO5379-like domain"/>
    <property type="match status" value="1"/>
</dbReference>
<evidence type="ECO:0000313" key="4">
    <source>
        <dbReference type="EMBL" id="PYZ96994.1"/>
    </source>
</evidence>
<sequence>MYTPQQIREEIRSGNWTAPTSGACGDYLQANLVVMPEQYAVDFERYAELNPKPCPVLEKLPAGSWRPKLAPEADIRTDLPGYRVYRDGRLTDQRESIEDLWEEDFVSFLIGCSFTFEDALKADGIPLRHVEQKKNVAMYKTNIDTVPAGPFGGKMVVSMRPVHKDKVRQAEEVTSRYPKVHGGPVHAGDPSQIGITDLSNPDYGEAVTIGEDEVPVFWACGVTPQEAILQAKLPLVITHEPGHMFITDRKYEEL</sequence>
<dbReference type="HAMAP" id="MF_01830">
    <property type="entry name" value="Hydro_lyase"/>
    <property type="match status" value="1"/>
</dbReference>
<dbReference type="PANTHER" id="PTHR32022:SF10">
    <property type="entry name" value="D-GLUTAMATE CYCLASE, MITOCHONDRIAL"/>
    <property type="match status" value="1"/>
</dbReference>
<accession>A0A2W0H583</accession>
<dbReference type="NCBIfam" id="NF003969">
    <property type="entry name" value="PRK05463.1"/>
    <property type="match status" value="1"/>
</dbReference>
<dbReference type="PIRSF" id="PIRSF029755">
    <property type="entry name" value="UCP029755"/>
    <property type="match status" value="1"/>
</dbReference>
<dbReference type="SUPFAM" id="SSF160920">
    <property type="entry name" value="PSTPO5379-like"/>
    <property type="match status" value="1"/>
</dbReference>
<dbReference type="OrthoDB" id="149585at2"/>
<dbReference type="EC" id="4.2.1.-" evidence="3"/>
<dbReference type="AlphaFoldDB" id="A0A2W0H583"/>
<comment type="similarity">
    <text evidence="1 3">Belongs to the D-glutamate cyclase family.</text>
</comment>
<proteinExistence type="inferred from homology"/>
<dbReference type="Gene3D" id="3.40.1640.10">
    <property type="entry name" value="PSTPO5379-like"/>
    <property type="match status" value="1"/>
</dbReference>
<dbReference type="InterPro" id="IPR009906">
    <property type="entry name" value="D-Glu_cyclase"/>
</dbReference>
<dbReference type="FunFam" id="3.30.2040.10:FF:000001">
    <property type="entry name" value="D-glutamate cyclase, mitochondrial"/>
    <property type="match status" value="1"/>
</dbReference>
<dbReference type="InterPro" id="IPR016938">
    <property type="entry name" value="UPF0317"/>
</dbReference>
<dbReference type="PANTHER" id="PTHR32022">
    <property type="entry name" value="D-GLUTAMATE CYCLASE, MITOCHONDRIAL"/>
    <property type="match status" value="1"/>
</dbReference>
<name>A0A2W0H583_9BACI</name>
<dbReference type="Proteomes" id="UP000248066">
    <property type="component" value="Unassembled WGS sequence"/>
</dbReference>
<reference evidence="4 5" key="1">
    <citation type="submission" date="2017-10" db="EMBL/GenBank/DDBJ databases">
        <title>Bacillus sp. nov., a halophilic bacterium isolated from a Yangshapao Lake.</title>
        <authorList>
            <person name="Wang H."/>
        </authorList>
    </citation>
    <scope>NUCLEOTIDE SEQUENCE [LARGE SCALE GENOMIC DNA]</scope>
    <source>
        <strain evidence="4 5">YSP-3</strain>
    </source>
</reference>
<protein>
    <recommendedName>
        <fullName evidence="3">Putative hydro-lyase CR205_12145</fullName>
        <ecNumber evidence="3">4.2.1.-</ecNumber>
    </recommendedName>
</protein>
<evidence type="ECO:0000256" key="1">
    <source>
        <dbReference type="ARBA" id="ARBA00007896"/>
    </source>
</evidence>
<dbReference type="RefSeq" id="WP_110520936.1">
    <property type="nucleotide sequence ID" value="NZ_PDOF01000002.1"/>
</dbReference>
<organism evidence="4 5">
    <name type="scientific">Alteribacter lacisalsi</name>
    <dbReference type="NCBI Taxonomy" id="2045244"/>
    <lineage>
        <taxon>Bacteria</taxon>
        <taxon>Bacillati</taxon>
        <taxon>Bacillota</taxon>
        <taxon>Bacilli</taxon>
        <taxon>Bacillales</taxon>
        <taxon>Bacillaceae</taxon>
        <taxon>Alteribacter</taxon>
    </lineage>
</organism>
<comment type="caution">
    <text evidence="4">The sequence shown here is derived from an EMBL/GenBank/DDBJ whole genome shotgun (WGS) entry which is preliminary data.</text>
</comment>
<dbReference type="GO" id="GO:0047820">
    <property type="term" value="F:D-glutamate cyclase activity"/>
    <property type="evidence" value="ECO:0007669"/>
    <property type="project" value="TreeGrafter"/>
</dbReference>
<gene>
    <name evidence="4" type="ORF">CR205_12145</name>
</gene>
<evidence type="ECO:0000256" key="3">
    <source>
        <dbReference type="HAMAP-Rule" id="MF_01830"/>
    </source>
</evidence>
<keyword evidence="5" id="KW-1185">Reference proteome</keyword>
<dbReference type="InterPro" id="IPR038021">
    <property type="entry name" value="Putative_hydro-lyase"/>
</dbReference>
<evidence type="ECO:0000256" key="2">
    <source>
        <dbReference type="ARBA" id="ARBA00023239"/>
    </source>
</evidence>
<keyword evidence="2 3" id="KW-0456">Lyase</keyword>
<dbReference type="Pfam" id="PF07286">
    <property type="entry name" value="D-Glu_cyclase"/>
    <property type="match status" value="1"/>
</dbReference>